<organism evidence="1 2">
    <name type="scientific">Paramecium primaurelia</name>
    <dbReference type="NCBI Taxonomy" id="5886"/>
    <lineage>
        <taxon>Eukaryota</taxon>
        <taxon>Sar</taxon>
        <taxon>Alveolata</taxon>
        <taxon>Ciliophora</taxon>
        <taxon>Intramacronucleata</taxon>
        <taxon>Oligohymenophorea</taxon>
        <taxon>Peniculida</taxon>
        <taxon>Parameciidae</taxon>
        <taxon>Paramecium</taxon>
    </lineage>
</organism>
<protein>
    <submittedName>
        <fullName evidence="1">Uncharacterized protein</fullName>
    </submittedName>
</protein>
<keyword evidence="2" id="KW-1185">Reference proteome</keyword>
<evidence type="ECO:0000313" key="1">
    <source>
        <dbReference type="EMBL" id="CAD8117606.1"/>
    </source>
</evidence>
<dbReference type="EMBL" id="CAJJDM010000213">
    <property type="protein sequence ID" value="CAD8117606.1"/>
    <property type="molecule type" value="Genomic_DNA"/>
</dbReference>
<name>A0A8S1QPR0_PARPR</name>
<sequence length="132" mass="15675">MDFDLNQVDCQLKLDNVIGVLQRAMQKTKNIIISMQKISQSEPRLNLLKVQAYFNSDRYSFTHPQLTYWDRVPEELIYKIATYFQNNHPQKKYMLYIQALMGIRCDLDFSKQEVGLDSTNPYFQAIQKEEKL</sequence>
<dbReference type="AlphaFoldDB" id="A0A8S1QPR0"/>
<evidence type="ECO:0000313" key="2">
    <source>
        <dbReference type="Proteomes" id="UP000688137"/>
    </source>
</evidence>
<dbReference type="Proteomes" id="UP000688137">
    <property type="component" value="Unassembled WGS sequence"/>
</dbReference>
<reference evidence="1" key="1">
    <citation type="submission" date="2021-01" db="EMBL/GenBank/DDBJ databases">
        <authorList>
            <consortium name="Genoscope - CEA"/>
            <person name="William W."/>
        </authorList>
    </citation>
    <scope>NUCLEOTIDE SEQUENCE</scope>
</reference>
<comment type="caution">
    <text evidence="1">The sequence shown here is derived from an EMBL/GenBank/DDBJ whole genome shotgun (WGS) entry which is preliminary data.</text>
</comment>
<gene>
    <name evidence="1" type="ORF">PPRIM_AZ9-3.1.T2040015</name>
</gene>
<accession>A0A8S1QPR0</accession>
<proteinExistence type="predicted"/>